<evidence type="ECO:0000313" key="2">
    <source>
        <dbReference type="Proteomes" id="UP000095185"/>
    </source>
</evidence>
<dbReference type="RefSeq" id="WP_069809727.1">
    <property type="nucleotide sequence ID" value="NZ_CP017305.1"/>
</dbReference>
<dbReference type="KEGG" id="clz:BIU88_06435"/>
<dbReference type="STRING" id="274537.BIU88_06435"/>
<dbReference type="Proteomes" id="UP000095185">
    <property type="component" value="Chromosome"/>
</dbReference>
<name>A0A1D8D6K7_CHLLM</name>
<accession>A0A1D8D6K7</accession>
<dbReference type="AlphaFoldDB" id="A0A1D8D6K7"/>
<proteinExistence type="predicted"/>
<keyword evidence="2" id="KW-1185">Reference proteome</keyword>
<protein>
    <submittedName>
        <fullName evidence="1">Uncharacterized protein</fullName>
    </submittedName>
</protein>
<dbReference type="OrthoDB" id="595311at2"/>
<reference evidence="1" key="1">
    <citation type="submission" date="2016-09" db="EMBL/GenBank/DDBJ databases">
        <title>Genome sequence of Chlorobaculum limnaeum.</title>
        <authorList>
            <person name="Liu Z."/>
            <person name="Tank M."/>
            <person name="Bryant D.A."/>
        </authorList>
    </citation>
    <scope>NUCLEOTIDE SEQUENCE [LARGE SCALE GENOMIC DNA]</scope>
    <source>
        <strain evidence="1">DSM 1677</strain>
    </source>
</reference>
<organism evidence="1 2">
    <name type="scientific">Chlorobaculum limnaeum</name>
    <dbReference type="NCBI Taxonomy" id="274537"/>
    <lineage>
        <taxon>Bacteria</taxon>
        <taxon>Pseudomonadati</taxon>
        <taxon>Chlorobiota</taxon>
        <taxon>Chlorobiia</taxon>
        <taxon>Chlorobiales</taxon>
        <taxon>Chlorobiaceae</taxon>
        <taxon>Chlorobaculum</taxon>
    </lineage>
</organism>
<gene>
    <name evidence="1" type="ORF">BIU88_06435</name>
</gene>
<dbReference type="EMBL" id="CP017305">
    <property type="protein sequence ID" value="AOS83818.1"/>
    <property type="molecule type" value="Genomic_DNA"/>
</dbReference>
<sequence length="78" mass="8530">MQTIYADGIANMILVDGVVRFDLVNVTSVEKDKEPNVRPNATLALSLPALIRIQDQLGKMIDKMVQDGILTKNPPPAN</sequence>
<evidence type="ECO:0000313" key="1">
    <source>
        <dbReference type="EMBL" id="AOS83818.1"/>
    </source>
</evidence>